<organism evidence="1 2">
    <name type="scientific">Racocetra fulgida</name>
    <dbReference type="NCBI Taxonomy" id="60492"/>
    <lineage>
        <taxon>Eukaryota</taxon>
        <taxon>Fungi</taxon>
        <taxon>Fungi incertae sedis</taxon>
        <taxon>Mucoromycota</taxon>
        <taxon>Glomeromycotina</taxon>
        <taxon>Glomeromycetes</taxon>
        <taxon>Diversisporales</taxon>
        <taxon>Gigasporaceae</taxon>
        <taxon>Racocetra</taxon>
    </lineage>
</organism>
<evidence type="ECO:0000313" key="2">
    <source>
        <dbReference type="Proteomes" id="UP000789396"/>
    </source>
</evidence>
<keyword evidence="2" id="KW-1185">Reference proteome</keyword>
<dbReference type="EMBL" id="CAJVPZ010003663">
    <property type="protein sequence ID" value="CAG8533750.1"/>
    <property type="molecule type" value="Genomic_DNA"/>
</dbReference>
<reference evidence="1" key="1">
    <citation type="submission" date="2021-06" db="EMBL/GenBank/DDBJ databases">
        <authorList>
            <person name="Kallberg Y."/>
            <person name="Tangrot J."/>
            <person name="Rosling A."/>
        </authorList>
    </citation>
    <scope>NUCLEOTIDE SEQUENCE</scope>
    <source>
        <strain evidence="1">IN212</strain>
    </source>
</reference>
<sequence length="170" mass="19872">MPTKRSRTSLINRITPNIVRTHSNWNEISNKLRQVFENFRTTYNNDIAKLASQLIRKRGNPSDHDIKKFISGSVWERPLKKHIDALDYDIFKNRQSEAKSLENFIAASLKIHVEFLIAESKGEDPDYNSMVLNRIKELDNITINFQFSAASHLQYANQLELKEERGRLKK</sequence>
<gene>
    <name evidence="1" type="ORF">RFULGI_LOCUS3908</name>
</gene>
<protein>
    <submittedName>
        <fullName evidence="1">15123_t:CDS:1</fullName>
    </submittedName>
</protein>
<dbReference type="AlphaFoldDB" id="A0A9N9AKI5"/>
<name>A0A9N9AKI5_9GLOM</name>
<dbReference type="Proteomes" id="UP000789396">
    <property type="component" value="Unassembled WGS sequence"/>
</dbReference>
<accession>A0A9N9AKI5</accession>
<comment type="caution">
    <text evidence="1">The sequence shown here is derived from an EMBL/GenBank/DDBJ whole genome shotgun (WGS) entry which is preliminary data.</text>
</comment>
<proteinExistence type="predicted"/>
<evidence type="ECO:0000313" key="1">
    <source>
        <dbReference type="EMBL" id="CAG8533750.1"/>
    </source>
</evidence>
<dbReference type="OrthoDB" id="2377115at2759"/>